<feature type="domain" description="Copper-fist" evidence="9">
    <location>
        <begin position="6"/>
        <end position="41"/>
    </location>
</feature>
<evidence type="ECO:0000256" key="5">
    <source>
        <dbReference type="ARBA" id="ARBA00023015"/>
    </source>
</evidence>
<dbReference type="AlphaFoldDB" id="A0A7H8R7F5"/>
<dbReference type="Gene3D" id="3.90.430.10">
    <property type="entry name" value="Copper fist DNA-binding domain"/>
    <property type="match status" value="1"/>
</dbReference>
<feature type="compositionally biased region" description="Basic and acidic residues" evidence="8">
    <location>
        <begin position="147"/>
        <end position="159"/>
    </location>
</feature>
<dbReference type="InterPro" id="IPR001083">
    <property type="entry name" value="Cu_fist_DNA-bd_dom"/>
</dbReference>
<evidence type="ECO:0000256" key="7">
    <source>
        <dbReference type="ARBA" id="ARBA00023242"/>
    </source>
</evidence>
<evidence type="ECO:0000256" key="6">
    <source>
        <dbReference type="ARBA" id="ARBA00023163"/>
    </source>
</evidence>
<organism evidence="10 11">
    <name type="scientific">Talaromyces rugulosus</name>
    <name type="common">Penicillium rugulosum</name>
    <dbReference type="NCBI Taxonomy" id="121627"/>
    <lineage>
        <taxon>Eukaryota</taxon>
        <taxon>Fungi</taxon>
        <taxon>Dikarya</taxon>
        <taxon>Ascomycota</taxon>
        <taxon>Pezizomycotina</taxon>
        <taxon>Eurotiomycetes</taxon>
        <taxon>Eurotiomycetidae</taxon>
        <taxon>Eurotiales</taxon>
        <taxon>Trichocomaceae</taxon>
        <taxon>Talaromyces</taxon>
        <taxon>Talaromyces sect. Islandici</taxon>
    </lineage>
</organism>
<reference evidence="11" key="1">
    <citation type="submission" date="2020-06" db="EMBL/GenBank/DDBJ databases">
        <title>A chromosome-scale genome assembly of Talaromyces rugulosus W13939.</title>
        <authorList>
            <person name="Wang B."/>
            <person name="Guo L."/>
            <person name="Ye K."/>
            <person name="Wang L."/>
        </authorList>
    </citation>
    <scope>NUCLEOTIDE SEQUENCE [LARGE SCALE GENOMIC DNA]</scope>
    <source>
        <strain evidence="11">W13939</strain>
    </source>
</reference>
<dbReference type="GO" id="GO:0005507">
    <property type="term" value="F:copper ion binding"/>
    <property type="evidence" value="ECO:0007669"/>
    <property type="project" value="InterPro"/>
</dbReference>
<dbReference type="EMBL" id="CP055902">
    <property type="protein sequence ID" value="QKX62309.1"/>
    <property type="molecule type" value="Genomic_DNA"/>
</dbReference>
<keyword evidence="6" id="KW-0804">Transcription</keyword>
<dbReference type="GO" id="GO:0000981">
    <property type="term" value="F:DNA-binding transcription factor activity, RNA polymerase II-specific"/>
    <property type="evidence" value="ECO:0007669"/>
    <property type="project" value="TreeGrafter"/>
</dbReference>
<dbReference type="FunFam" id="3.90.430.10:FF:000001">
    <property type="entry name" value="Copper fist DNA-binding protein"/>
    <property type="match status" value="1"/>
</dbReference>
<dbReference type="InterPro" id="IPR051763">
    <property type="entry name" value="Copper_Homeo_Regul"/>
</dbReference>
<proteinExistence type="predicted"/>
<evidence type="ECO:0000259" key="9">
    <source>
        <dbReference type="PROSITE" id="PS50073"/>
    </source>
</evidence>
<feature type="compositionally biased region" description="Low complexity" evidence="8">
    <location>
        <begin position="183"/>
        <end position="200"/>
    </location>
</feature>
<feature type="region of interest" description="Disordered" evidence="8">
    <location>
        <begin position="241"/>
        <end position="269"/>
    </location>
</feature>
<evidence type="ECO:0000256" key="2">
    <source>
        <dbReference type="ARBA" id="ARBA00022723"/>
    </source>
</evidence>
<dbReference type="Proteomes" id="UP000509510">
    <property type="component" value="Chromosome V"/>
</dbReference>
<dbReference type="OrthoDB" id="5600085at2759"/>
<dbReference type="GO" id="GO:0005634">
    <property type="term" value="C:nucleus"/>
    <property type="evidence" value="ECO:0007669"/>
    <property type="project" value="UniProtKB-SubCell"/>
</dbReference>
<dbReference type="PROSITE" id="PS50073">
    <property type="entry name" value="COPPER_FIST_2"/>
    <property type="match status" value="1"/>
</dbReference>
<dbReference type="Pfam" id="PF00649">
    <property type="entry name" value="Copper-fist"/>
    <property type="match status" value="1"/>
</dbReference>
<evidence type="ECO:0000256" key="3">
    <source>
        <dbReference type="ARBA" id="ARBA00022833"/>
    </source>
</evidence>
<dbReference type="GO" id="GO:0006879">
    <property type="term" value="P:intracellular iron ion homeostasis"/>
    <property type="evidence" value="ECO:0007669"/>
    <property type="project" value="TreeGrafter"/>
</dbReference>
<accession>A0A7H8R7F5</accession>
<dbReference type="GO" id="GO:0000978">
    <property type="term" value="F:RNA polymerase II cis-regulatory region sequence-specific DNA binding"/>
    <property type="evidence" value="ECO:0007669"/>
    <property type="project" value="TreeGrafter"/>
</dbReference>
<dbReference type="SMART" id="SM00412">
    <property type="entry name" value="Cu_FIST"/>
    <property type="match status" value="1"/>
</dbReference>
<dbReference type="KEGG" id="trg:TRUGW13939_09468"/>
<feature type="region of interest" description="Disordered" evidence="8">
    <location>
        <begin position="85"/>
        <end position="117"/>
    </location>
</feature>
<keyword evidence="3" id="KW-0862">Zinc</keyword>
<dbReference type="RefSeq" id="XP_035348483.1">
    <property type="nucleotide sequence ID" value="XM_035492590.1"/>
</dbReference>
<evidence type="ECO:0000256" key="4">
    <source>
        <dbReference type="ARBA" id="ARBA00023008"/>
    </source>
</evidence>
<dbReference type="GO" id="GO:0045944">
    <property type="term" value="P:positive regulation of transcription by RNA polymerase II"/>
    <property type="evidence" value="ECO:0007669"/>
    <property type="project" value="TreeGrafter"/>
</dbReference>
<protein>
    <recommendedName>
        <fullName evidence="9">Copper-fist domain-containing protein</fullName>
    </recommendedName>
</protein>
<dbReference type="PANTHER" id="PTHR28088">
    <property type="entry name" value="TRANSCRIPTIONAL ACTIVATOR HAA1-RELATED"/>
    <property type="match status" value="1"/>
</dbReference>
<feature type="region of interest" description="Disordered" evidence="8">
    <location>
        <begin position="145"/>
        <end position="164"/>
    </location>
</feature>
<feature type="compositionally biased region" description="Low complexity" evidence="8">
    <location>
        <begin position="251"/>
        <end position="262"/>
    </location>
</feature>
<dbReference type="SMART" id="SM01090">
    <property type="entry name" value="Copper-fist"/>
    <property type="match status" value="1"/>
</dbReference>
<evidence type="ECO:0000256" key="8">
    <source>
        <dbReference type="SAM" id="MobiDB-lite"/>
    </source>
</evidence>
<sequence>MPLDEEGAKWSCEPCIRGHRSSKCQHFDRLMMKVPKAGRPLAKCPHPKGSCSCQRVYAFMVRIPKGSSCVCRPLYQVPADSAEASSASSASATPGTPSTTSNPGRIQKPSRKQSNLQAAPNNIAKALKIEPQQADIDFNVTSLPKHSSFDMRSPEKPLVPEHAPQPHIEASTAVPKTGGCCSQNPAPAAPAPSRSCCSSKESPKPKEKAVDSAYASWAAPSHMEPLLWNSSLQNGHYSSEAPGYTGLTQPSSSYVSHSDSNSPIVSQPHYMPNMQIGNSFDAISLNQLSFNHAGYPPLNLPSTFAVDKNHDCSCGETCQCLGCASHPYNETTRQHVQKMGFMMSIDEDNAIPNKPTSFIGPDSSPLTMSPNGTTHTSTFADNTMFTSPNFDNNMSSGGNAFATDQFMQPSEYYEIEYSVGLSLCSNVSGTCQCGNDCNCVGCLTHDGHNGVALQPSPSEQHQHQQQQQQHVTREIAPQRLNEYTGYTTNIPHTLDQYSPSALSPQIVEAPFV</sequence>
<keyword evidence="11" id="KW-1185">Reference proteome</keyword>
<dbReference type="PANTHER" id="PTHR28088:SF9">
    <property type="entry name" value="TRANSCRIPTION FACTOR GRISEA, PUTATIVE (AFU_ORTHOLOGUE AFUA_1G13190)-RELATED"/>
    <property type="match status" value="1"/>
</dbReference>
<dbReference type="InterPro" id="IPR036395">
    <property type="entry name" value="Cu_fist_DNA-bd_dom_sf"/>
</dbReference>
<evidence type="ECO:0000313" key="11">
    <source>
        <dbReference type="Proteomes" id="UP000509510"/>
    </source>
</evidence>
<keyword evidence="5" id="KW-0805">Transcription regulation</keyword>
<dbReference type="GO" id="GO:0006878">
    <property type="term" value="P:intracellular copper ion homeostasis"/>
    <property type="evidence" value="ECO:0007669"/>
    <property type="project" value="TreeGrafter"/>
</dbReference>
<gene>
    <name evidence="10" type="ORF">TRUGW13939_09468</name>
</gene>
<comment type="subcellular location">
    <subcellularLocation>
        <location evidence="1">Nucleus</location>
    </subcellularLocation>
</comment>
<keyword evidence="2" id="KW-0479">Metal-binding</keyword>
<keyword evidence="4" id="KW-0186">Copper</keyword>
<dbReference type="GeneID" id="55996951"/>
<keyword evidence="7" id="KW-0539">Nucleus</keyword>
<feature type="compositionally biased region" description="Low complexity" evidence="8">
    <location>
        <begin position="85"/>
        <end position="103"/>
    </location>
</feature>
<evidence type="ECO:0000313" key="10">
    <source>
        <dbReference type="EMBL" id="QKX62309.1"/>
    </source>
</evidence>
<dbReference type="SUPFAM" id="SSF57879">
    <property type="entry name" value="Zinc domain conserved in yeast copper-regulated transcription factors"/>
    <property type="match status" value="1"/>
</dbReference>
<feature type="region of interest" description="Disordered" evidence="8">
    <location>
        <begin position="183"/>
        <end position="205"/>
    </location>
</feature>
<name>A0A7H8R7F5_TALRU</name>
<evidence type="ECO:0000256" key="1">
    <source>
        <dbReference type="ARBA" id="ARBA00004123"/>
    </source>
</evidence>